<dbReference type="AlphaFoldDB" id="A0A8J2ZKD4"/>
<dbReference type="EMBL" id="BMJV01000005">
    <property type="protein sequence ID" value="GGG75246.1"/>
    <property type="molecule type" value="Genomic_DNA"/>
</dbReference>
<protein>
    <submittedName>
        <fullName evidence="1">Uncharacterized protein</fullName>
    </submittedName>
</protein>
<dbReference type="RefSeq" id="WP_188790538.1">
    <property type="nucleotide sequence ID" value="NZ_BMJV01000005.1"/>
</dbReference>
<organism evidence="1 2">
    <name type="scientific">Salipiger pallidus</name>
    <dbReference type="NCBI Taxonomy" id="1775170"/>
    <lineage>
        <taxon>Bacteria</taxon>
        <taxon>Pseudomonadati</taxon>
        <taxon>Pseudomonadota</taxon>
        <taxon>Alphaproteobacteria</taxon>
        <taxon>Rhodobacterales</taxon>
        <taxon>Roseobacteraceae</taxon>
        <taxon>Salipiger</taxon>
    </lineage>
</organism>
<keyword evidence="2" id="KW-1185">Reference proteome</keyword>
<dbReference type="Proteomes" id="UP000617145">
    <property type="component" value="Unassembled WGS sequence"/>
</dbReference>
<evidence type="ECO:0000313" key="1">
    <source>
        <dbReference type="EMBL" id="GGG75246.1"/>
    </source>
</evidence>
<dbReference type="InterPro" id="IPR045516">
    <property type="entry name" value="DUF6477"/>
</dbReference>
<gene>
    <name evidence="1" type="ORF">GCM10011415_24700</name>
</gene>
<accession>A0A8J2ZKD4</accession>
<sequence length="98" mass="10594">MQDVMGMLSSLRRPKLLVEAARVGASEYRRERHLGRILGMTPLRSGPAVFSLFEIETTLNDCRVSGEGGYSASRHVEVLAALIGEAHLLEAARADAAS</sequence>
<dbReference type="Pfam" id="PF20083">
    <property type="entry name" value="DUF6477"/>
    <property type="match status" value="1"/>
</dbReference>
<name>A0A8J2ZKD4_9RHOB</name>
<reference evidence="1" key="2">
    <citation type="submission" date="2020-09" db="EMBL/GenBank/DDBJ databases">
        <authorList>
            <person name="Sun Q."/>
            <person name="Zhou Y."/>
        </authorList>
    </citation>
    <scope>NUCLEOTIDE SEQUENCE</scope>
    <source>
        <strain evidence="1">CGMCC 1.15762</strain>
    </source>
</reference>
<comment type="caution">
    <text evidence="1">The sequence shown here is derived from an EMBL/GenBank/DDBJ whole genome shotgun (WGS) entry which is preliminary data.</text>
</comment>
<reference evidence="1" key="1">
    <citation type="journal article" date="2014" name="Int. J. Syst. Evol. Microbiol.">
        <title>Complete genome sequence of Corynebacterium casei LMG S-19264T (=DSM 44701T), isolated from a smear-ripened cheese.</title>
        <authorList>
            <consortium name="US DOE Joint Genome Institute (JGI-PGF)"/>
            <person name="Walter F."/>
            <person name="Albersmeier A."/>
            <person name="Kalinowski J."/>
            <person name="Ruckert C."/>
        </authorList>
    </citation>
    <scope>NUCLEOTIDE SEQUENCE</scope>
    <source>
        <strain evidence="1">CGMCC 1.15762</strain>
    </source>
</reference>
<proteinExistence type="predicted"/>
<evidence type="ECO:0000313" key="2">
    <source>
        <dbReference type="Proteomes" id="UP000617145"/>
    </source>
</evidence>